<dbReference type="PANTHER" id="PTHR33797">
    <property type="entry name" value="ORGANIC HYDROPEROXIDE RESISTANCE PROTEIN-LIKE"/>
    <property type="match status" value="1"/>
</dbReference>
<comment type="caution">
    <text evidence="2">The sequence shown here is derived from an EMBL/GenBank/DDBJ whole genome shotgun (WGS) entry which is preliminary data.</text>
</comment>
<protein>
    <submittedName>
        <fullName evidence="2">Ohr family peroxiredoxin</fullName>
    </submittedName>
</protein>
<accession>A0A7Y2K240</accession>
<evidence type="ECO:0000313" key="3">
    <source>
        <dbReference type="Proteomes" id="UP000533905"/>
    </source>
</evidence>
<dbReference type="PANTHER" id="PTHR33797:SF2">
    <property type="entry name" value="ORGANIC HYDROPEROXIDE RESISTANCE PROTEIN-LIKE"/>
    <property type="match status" value="1"/>
</dbReference>
<dbReference type="EMBL" id="JABAIV010000006">
    <property type="protein sequence ID" value="NNG24753.1"/>
    <property type="molecule type" value="Genomic_DNA"/>
</dbReference>
<dbReference type="InterPro" id="IPR019953">
    <property type="entry name" value="OHR"/>
</dbReference>
<gene>
    <name evidence="2" type="ORF">HGB41_17340</name>
</gene>
<reference evidence="2 3" key="1">
    <citation type="submission" date="2020-04" db="EMBL/GenBank/DDBJ databases">
        <title>Massilia sp. nov., a cold adapted bacteria isolated from Arctic soil.</title>
        <authorList>
            <person name="Son J."/>
            <person name="Ka J.-O."/>
        </authorList>
    </citation>
    <scope>NUCLEOTIDE SEQUENCE [LARGE SCALE GENOMIC DNA]</scope>
    <source>
        <strain evidence="2 3">ML15P13</strain>
    </source>
</reference>
<sequence>MNKIQKVLLTGKTHTTSPDARVLGGKHDGNVTIQLSAPGNPAARTHAFDAVAPHPTAEQLFAGAWSACYIAAVGIVAKEKQVTLPADTAVEVEVDLGLGGADYFIQGRINLVVPGLDHATATEIAHAADAICPYSKATRGNIDVVVGVTTA</sequence>
<keyword evidence="3" id="KW-1185">Reference proteome</keyword>
<dbReference type="Gene3D" id="3.30.300.20">
    <property type="match status" value="1"/>
</dbReference>
<dbReference type="AlphaFoldDB" id="A0A7Y2K240"/>
<dbReference type="InterPro" id="IPR036102">
    <property type="entry name" value="OsmC/Ohrsf"/>
</dbReference>
<proteinExistence type="inferred from homology"/>
<dbReference type="Proteomes" id="UP000533905">
    <property type="component" value="Unassembled WGS sequence"/>
</dbReference>
<organism evidence="2 3">
    <name type="scientific">Telluria aromaticivorans</name>
    <dbReference type="NCBI Taxonomy" id="2725995"/>
    <lineage>
        <taxon>Bacteria</taxon>
        <taxon>Pseudomonadati</taxon>
        <taxon>Pseudomonadota</taxon>
        <taxon>Betaproteobacteria</taxon>
        <taxon>Burkholderiales</taxon>
        <taxon>Oxalobacteraceae</taxon>
        <taxon>Telluria group</taxon>
        <taxon>Telluria</taxon>
    </lineage>
</organism>
<dbReference type="InterPro" id="IPR003718">
    <property type="entry name" value="OsmC/Ohr_fam"/>
</dbReference>
<evidence type="ECO:0000313" key="2">
    <source>
        <dbReference type="EMBL" id="NNG24753.1"/>
    </source>
</evidence>
<dbReference type="GO" id="GO:0006979">
    <property type="term" value="P:response to oxidative stress"/>
    <property type="evidence" value="ECO:0007669"/>
    <property type="project" value="InterPro"/>
</dbReference>
<dbReference type="InterPro" id="IPR015946">
    <property type="entry name" value="KH_dom-like_a/b"/>
</dbReference>
<dbReference type="SUPFAM" id="SSF82784">
    <property type="entry name" value="OsmC-like"/>
    <property type="match status" value="1"/>
</dbReference>
<evidence type="ECO:0000256" key="1">
    <source>
        <dbReference type="ARBA" id="ARBA00007378"/>
    </source>
</evidence>
<name>A0A7Y2K240_9BURK</name>
<comment type="similarity">
    <text evidence="1">Belongs to the OsmC/Ohr family.</text>
</comment>
<dbReference type="NCBIfam" id="TIGR03561">
    <property type="entry name" value="organ_hyd_perox"/>
    <property type="match status" value="1"/>
</dbReference>
<dbReference type="Pfam" id="PF02566">
    <property type="entry name" value="OsmC"/>
    <property type="match status" value="1"/>
</dbReference>
<dbReference type="RefSeq" id="WP_171086702.1">
    <property type="nucleotide sequence ID" value="NZ_JABAIV010000006.1"/>
</dbReference>